<evidence type="ECO:0000313" key="2">
    <source>
        <dbReference type="Proteomes" id="UP000657385"/>
    </source>
</evidence>
<dbReference type="RefSeq" id="WP_196193936.1">
    <property type="nucleotide sequence ID" value="NZ_JADPRT010000004.1"/>
</dbReference>
<name>A0A931B0G1_9ACTN</name>
<gene>
    <name evidence="1" type="ORF">I2501_12220</name>
</gene>
<dbReference type="AlphaFoldDB" id="A0A931B0G1"/>
<evidence type="ECO:0000313" key="1">
    <source>
        <dbReference type="EMBL" id="MBF9068789.1"/>
    </source>
</evidence>
<sequence>MSTSTLVTVHSVVPGARPFRRVEIQGYDAGPAFRQEDVLRLCRDRGFHDVNLDDPKTVTWIGGDRSTWS</sequence>
<dbReference type="Proteomes" id="UP000657385">
    <property type="component" value="Unassembled WGS sequence"/>
</dbReference>
<organism evidence="1 2">
    <name type="scientific">Streptacidiphilus fuscans</name>
    <dbReference type="NCBI Taxonomy" id="2789292"/>
    <lineage>
        <taxon>Bacteria</taxon>
        <taxon>Bacillati</taxon>
        <taxon>Actinomycetota</taxon>
        <taxon>Actinomycetes</taxon>
        <taxon>Kitasatosporales</taxon>
        <taxon>Streptomycetaceae</taxon>
        <taxon>Streptacidiphilus</taxon>
    </lineage>
</organism>
<comment type="caution">
    <text evidence="1">The sequence shown here is derived from an EMBL/GenBank/DDBJ whole genome shotgun (WGS) entry which is preliminary data.</text>
</comment>
<protein>
    <submittedName>
        <fullName evidence="1">Uncharacterized protein</fullName>
    </submittedName>
</protein>
<dbReference type="EMBL" id="JADPRT010000004">
    <property type="protein sequence ID" value="MBF9068789.1"/>
    <property type="molecule type" value="Genomic_DNA"/>
</dbReference>
<proteinExistence type="predicted"/>
<reference evidence="1" key="1">
    <citation type="submission" date="2020-11" db="EMBL/GenBank/DDBJ databases">
        <title>Isolation and identification of active actinomycetes.</title>
        <authorList>
            <person name="Yu B."/>
        </authorList>
    </citation>
    <scope>NUCLEOTIDE SEQUENCE</scope>
    <source>
        <strain evidence="1">NEAU-YB345</strain>
    </source>
</reference>
<keyword evidence="2" id="KW-1185">Reference proteome</keyword>
<accession>A0A931B0G1</accession>